<keyword evidence="3" id="KW-1185">Reference proteome</keyword>
<name>A0AAV7MZ83_PLEWA</name>
<feature type="region of interest" description="Disordered" evidence="1">
    <location>
        <begin position="1"/>
        <end position="26"/>
    </location>
</feature>
<protein>
    <submittedName>
        <fullName evidence="2">Uncharacterized protein</fullName>
    </submittedName>
</protein>
<accession>A0AAV7MZ83</accession>
<dbReference type="AlphaFoldDB" id="A0AAV7MZ83"/>
<evidence type="ECO:0000313" key="2">
    <source>
        <dbReference type="EMBL" id="KAJ1109056.1"/>
    </source>
</evidence>
<organism evidence="2 3">
    <name type="scientific">Pleurodeles waltl</name>
    <name type="common">Iberian ribbed newt</name>
    <dbReference type="NCBI Taxonomy" id="8319"/>
    <lineage>
        <taxon>Eukaryota</taxon>
        <taxon>Metazoa</taxon>
        <taxon>Chordata</taxon>
        <taxon>Craniata</taxon>
        <taxon>Vertebrata</taxon>
        <taxon>Euteleostomi</taxon>
        <taxon>Amphibia</taxon>
        <taxon>Batrachia</taxon>
        <taxon>Caudata</taxon>
        <taxon>Salamandroidea</taxon>
        <taxon>Salamandridae</taxon>
        <taxon>Pleurodelinae</taxon>
        <taxon>Pleurodeles</taxon>
    </lineage>
</organism>
<comment type="caution">
    <text evidence="2">The sequence shown here is derived from an EMBL/GenBank/DDBJ whole genome shotgun (WGS) entry which is preliminary data.</text>
</comment>
<dbReference type="Proteomes" id="UP001066276">
    <property type="component" value="Chromosome 9"/>
</dbReference>
<proteinExistence type="predicted"/>
<feature type="compositionally biased region" description="Basic and acidic residues" evidence="1">
    <location>
        <begin position="50"/>
        <end position="64"/>
    </location>
</feature>
<evidence type="ECO:0000313" key="3">
    <source>
        <dbReference type="Proteomes" id="UP001066276"/>
    </source>
</evidence>
<feature type="compositionally biased region" description="Basic and acidic residues" evidence="1">
    <location>
        <begin position="72"/>
        <end position="86"/>
    </location>
</feature>
<sequence>MGSLGSPPCQSPGIQSPVRSGGGSLSSHELTCIHWPDVRELRSKYVGHENHEGLHSQKKSDERSASSSIVVRNREDHLGRPEERKPNVDNVTLCVPLPEALKNLSADEILYTLDREDSPETRDKGLLKASYSTTVNIQIGGSGRIASFSNAQVSLTHPFLAAPESQNVRRVNINGGPLDTPQKT</sequence>
<gene>
    <name evidence="2" type="ORF">NDU88_006425</name>
</gene>
<reference evidence="2" key="1">
    <citation type="journal article" date="2022" name="bioRxiv">
        <title>Sequencing and chromosome-scale assembly of the giantPleurodeles waltlgenome.</title>
        <authorList>
            <person name="Brown T."/>
            <person name="Elewa A."/>
            <person name="Iarovenko S."/>
            <person name="Subramanian E."/>
            <person name="Araus A.J."/>
            <person name="Petzold A."/>
            <person name="Susuki M."/>
            <person name="Suzuki K.-i.T."/>
            <person name="Hayashi T."/>
            <person name="Toyoda A."/>
            <person name="Oliveira C."/>
            <person name="Osipova E."/>
            <person name="Leigh N.D."/>
            <person name="Simon A."/>
            <person name="Yun M.H."/>
        </authorList>
    </citation>
    <scope>NUCLEOTIDE SEQUENCE</scope>
    <source>
        <strain evidence="2">20211129_DDA</strain>
        <tissue evidence="2">Liver</tissue>
    </source>
</reference>
<dbReference type="EMBL" id="JANPWB010000013">
    <property type="protein sequence ID" value="KAJ1109056.1"/>
    <property type="molecule type" value="Genomic_DNA"/>
</dbReference>
<feature type="region of interest" description="Disordered" evidence="1">
    <location>
        <begin position="50"/>
        <end position="86"/>
    </location>
</feature>
<evidence type="ECO:0000256" key="1">
    <source>
        <dbReference type="SAM" id="MobiDB-lite"/>
    </source>
</evidence>